<sequence>MNNASEPAFLTPDSPGRKPSGRDSGNTPPGGRRDGCEAGAGVLKAMSPGVVDFLFRRLVAGEPAEDVQWGQEGTALAVQPPGAELARRLAETDLDALTPTELFHYVRAAQRLAAWAESLRESAVGRYCSAPAGGREMPRMAE</sequence>
<feature type="region of interest" description="Disordered" evidence="1">
    <location>
        <begin position="1"/>
        <end position="38"/>
    </location>
</feature>
<organism evidence="2 3">
    <name type="scientific">Arthrobacter humicola</name>
    <dbReference type="NCBI Taxonomy" id="409291"/>
    <lineage>
        <taxon>Bacteria</taxon>
        <taxon>Bacillati</taxon>
        <taxon>Actinomycetota</taxon>
        <taxon>Actinomycetes</taxon>
        <taxon>Micrococcales</taxon>
        <taxon>Micrococcaceae</taxon>
        <taxon>Arthrobacter</taxon>
    </lineage>
</organism>
<evidence type="ECO:0000313" key="3">
    <source>
        <dbReference type="Proteomes" id="UP001500102"/>
    </source>
</evidence>
<proteinExistence type="predicted"/>
<dbReference type="RefSeq" id="WP_237563489.1">
    <property type="nucleotide sequence ID" value="NZ_BAAAQB010000010.1"/>
</dbReference>
<gene>
    <name evidence="2" type="ORF">GCM10009825_08600</name>
</gene>
<evidence type="ECO:0000313" key="2">
    <source>
        <dbReference type="EMBL" id="GAA2128805.1"/>
    </source>
</evidence>
<reference evidence="3" key="1">
    <citation type="journal article" date="2019" name="Int. J. Syst. Evol. Microbiol.">
        <title>The Global Catalogue of Microorganisms (GCM) 10K type strain sequencing project: providing services to taxonomists for standard genome sequencing and annotation.</title>
        <authorList>
            <consortium name="The Broad Institute Genomics Platform"/>
            <consortium name="The Broad Institute Genome Sequencing Center for Infectious Disease"/>
            <person name="Wu L."/>
            <person name="Ma J."/>
        </authorList>
    </citation>
    <scope>NUCLEOTIDE SEQUENCE [LARGE SCALE GENOMIC DNA]</scope>
    <source>
        <strain evidence="3">JCM 15921</strain>
    </source>
</reference>
<dbReference type="Proteomes" id="UP001500102">
    <property type="component" value="Unassembled WGS sequence"/>
</dbReference>
<dbReference type="EMBL" id="BAAAQB010000010">
    <property type="protein sequence ID" value="GAA2128805.1"/>
    <property type="molecule type" value="Genomic_DNA"/>
</dbReference>
<evidence type="ECO:0000256" key="1">
    <source>
        <dbReference type="SAM" id="MobiDB-lite"/>
    </source>
</evidence>
<accession>A0ABP5KD72</accession>
<keyword evidence="3" id="KW-1185">Reference proteome</keyword>
<name>A0ABP5KD72_9MICC</name>
<protein>
    <submittedName>
        <fullName evidence="2">Uncharacterized protein</fullName>
    </submittedName>
</protein>
<comment type="caution">
    <text evidence="2">The sequence shown here is derived from an EMBL/GenBank/DDBJ whole genome shotgun (WGS) entry which is preliminary data.</text>
</comment>